<proteinExistence type="predicted"/>
<gene>
    <name evidence="1" type="ORF">BO71DRAFT_399010</name>
</gene>
<sequence>MDAGPFSLSLSLRWLVSGQSIRTLSSVHLVSSYEAMLPAGKGGPTNCTVVPWLRWLTYAAHRHTPISVRSRGKSVPWPWEQG</sequence>
<dbReference type="VEuPathDB" id="FungiDB:BO71DRAFT_399010"/>
<reference evidence="1 2" key="1">
    <citation type="submission" date="2018-02" db="EMBL/GenBank/DDBJ databases">
        <title>The genomes of Aspergillus section Nigri reveals drivers in fungal speciation.</title>
        <authorList>
            <consortium name="DOE Joint Genome Institute"/>
            <person name="Vesth T.C."/>
            <person name="Nybo J."/>
            <person name="Theobald S."/>
            <person name="Brandl J."/>
            <person name="Frisvad J.C."/>
            <person name="Nielsen K.F."/>
            <person name="Lyhne E.K."/>
            <person name="Kogle M.E."/>
            <person name="Kuo A."/>
            <person name="Riley R."/>
            <person name="Clum A."/>
            <person name="Nolan M."/>
            <person name="Lipzen A."/>
            <person name="Salamov A."/>
            <person name="Henrissat B."/>
            <person name="Wiebenga A."/>
            <person name="De vries R.P."/>
            <person name="Grigoriev I.V."/>
            <person name="Mortensen U.H."/>
            <person name="Andersen M.R."/>
            <person name="Baker S.E."/>
        </authorList>
    </citation>
    <scope>NUCLEOTIDE SEQUENCE [LARGE SCALE GENOMIC DNA]</scope>
    <source>
        <strain evidence="1 2">CBS 707.79</strain>
    </source>
</reference>
<dbReference type="EMBL" id="KZ825875">
    <property type="protein sequence ID" value="PYH94236.1"/>
    <property type="molecule type" value="Genomic_DNA"/>
</dbReference>
<keyword evidence="2" id="KW-1185">Reference proteome</keyword>
<organism evidence="1 2">
    <name type="scientific">Aspergillus ellipticus CBS 707.79</name>
    <dbReference type="NCBI Taxonomy" id="1448320"/>
    <lineage>
        <taxon>Eukaryota</taxon>
        <taxon>Fungi</taxon>
        <taxon>Dikarya</taxon>
        <taxon>Ascomycota</taxon>
        <taxon>Pezizomycotina</taxon>
        <taxon>Eurotiomycetes</taxon>
        <taxon>Eurotiomycetidae</taxon>
        <taxon>Eurotiales</taxon>
        <taxon>Aspergillaceae</taxon>
        <taxon>Aspergillus</taxon>
        <taxon>Aspergillus subgen. Circumdati</taxon>
    </lineage>
</organism>
<protein>
    <submittedName>
        <fullName evidence="1">Uncharacterized protein</fullName>
    </submittedName>
</protein>
<evidence type="ECO:0000313" key="2">
    <source>
        <dbReference type="Proteomes" id="UP000247810"/>
    </source>
</evidence>
<dbReference type="AlphaFoldDB" id="A0A319D9Z2"/>
<accession>A0A319D9Z2</accession>
<name>A0A319D9Z2_9EURO</name>
<evidence type="ECO:0000313" key="1">
    <source>
        <dbReference type="EMBL" id="PYH94236.1"/>
    </source>
</evidence>
<dbReference type="Proteomes" id="UP000247810">
    <property type="component" value="Unassembled WGS sequence"/>
</dbReference>